<gene>
    <name evidence="5" type="ORF">L1049_027507</name>
</gene>
<dbReference type="EC" id="2.8.2.-" evidence="3"/>
<name>A0AAP0RHC9_LIQFO</name>
<proteinExistence type="inferred from homology"/>
<keyword evidence="2 3" id="KW-0808">Transferase</keyword>
<dbReference type="PANTHER" id="PTHR11783">
    <property type="entry name" value="SULFOTRANSFERASE SULT"/>
    <property type="match status" value="1"/>
</dbReference>
<dbReference type="Gene3D" id="3.40.50.300">
    <property type="entry name" value="P-loop containing nucleotide triphosphate hydrolases"/>
    <property type="match status" value="1"/>
</dbReference>
<comment type="caution">
    <text evidence="5">The sequence shown here is derived from an EMBL/GenBank/DDBJ whole genome shotgun (WGS) entry which is preliminary data.</text>
</comment>
<comment type="similarity">
    <text evidence="1 3">Belongs to the sulfotransferase 1 family.</text>
</comment>
<dbReference type="Pfam" id="PF00685">
    <property type="entry name" value="Sulfotransfer_1"/>
    <property type="match status" value="1"/>
</dbReference>
<keyword evidence="6" id="KW-1185">Reference proteome</keyword>
<dbReference type="InterPro" id="IPR027417">
    <property type="entry name" value="P-loop_NTPase"/>
</dbReference>
<dbReference type="AlphaFoldDB" id="A0AAP0RHC9"/>
<organism evidence="5 6">
    <name type="scientific">Liquidambar formosana</name>
    <name type="common">Formosan gum</name>
    <dbReference type="NCBI Taxonomy" id="63359"/>
    <lineage>
        <taxon>Eukaryota</taxon>
        <taxon>Viridiplantae</taxon>
        <taxon>Streptophyta</taxon>
        <taxon>Embryophyta</taxon>
        <taxon>Tracheophyta</taxon>
        <taxon>Spermatophyta</taxon>
        <taxon>Magnoliopsida</taxon>
        <taxon>eudicotyledons</taxon>
        <taxon>Gunneridae</taxon>
        <taxon>Pentapetalae</taxon>
        <taxon>Saxifragales</taxon>
        <taxon>Altingiaceae</taxon>
        <taxon>Liquidambar</taxon>
    </lineage>
</organism>
<evidence type="ECO:0000313" key="5">
    <source>
        <dbReference type="EMBL" id="KAK9277950.1"/>
    </source>
</evidence>
<evidence type="ECO:0000256" key="1">
    <source>
        <dbReference type="ARBA" id="ARBA00005771"/>
    </source>
</evidence>
<protein>
    <recommendedName>
        <fullName evidence="3">Sulfotransferase</fullName>
        <ecNumber evidence="3">2.8.2.-</ecNumber>
    </recommendedName>
</protein>
<feature type="domain" description="Sulfotransferase" evidence="4">
    <location>
        <begin position="56"/>
        <end position="162"/>
    </location>
</feature>
<evidence type="ECO:0000313" key="6">
    <source>
        <dbReference type="Proteomes" id="UP001415857"/>
    </source>
</evidence>
<sequence>MEPPQTQKNYKETISSLPRVDGIKLADHLYHYQGFWCDGTLLEGIMSAQDHFTAKPTDIFLCSAPKSGTTWLKALAFAFAIATRTHFDDSTTPLLTTNPHGCVPMLEFEFDLVPKCLKIPLFATHVPSTSLPQSIHSLGCKIVYICREPKDVSVSLWHFVRRTMF</sequence>
<dbReference type="Proteomes" id="UP001415857">
    <property type="component" value="Unassembled WGS sequence"/>
</dbReference>
<reference evidence="5 6" key="1">
    <citation type="journal article" date="2024" name="Plant J.">
        <title>Genome sequences and population genomics reveal climatic adaptation and genomic divergence between two closely related sweetgum species.</title>
        <authorList>
            <person name="Xu W.Q."/>
            <person name="Ren C.Q."/>
            <person name="Zhang X.Y."/>
            <person name="Comes H.P."/>
            <person name="Liu X.H."/>
            <person name="Li Y.G."/>
            <person name="Kettle C.J."/>
            <person name="Jalonen R."/>
            <person name="Gaisberger H."/>
            <person name="Ma Y.Z."/>
            <person name="Qiu Y.X."/>
        </authorList>
    </citation>
    <scope>NUCLEOTIDE SEQUENCE [LARGE SCALE GENOMIC DNA]</scope>
    <source>
        <strain evidence="5">Hangzhou</strain>
    </source>
</reference>
<dbReference type="InterPro" id="IPR000863">
    <property type="entry name" value="Sulfotransferase_dom"/>
</dbReference>
<dbReference type="EMBL" id="JBBPBK010000009">
    <property type="protein sequence ID" value="KAK9277950.1"/>
    <property type="molecule type" value="Genomic_DNA"/>
</dbReference>
<evidence type="ECO:0000259" key="4">
    <source>
        <dbReference type="Pfam" id="PF00685"/>
    </source>
</evidence>
<evidence type="ECO:0000256" key="2">
    <source>
        <dbReference type="ARBA" id="ARBA00022679"/>
    </source>
</evidence>
<dbReference type="GO" id="GO:0008146">
    <property type="term" value="F:sulfotransferase activity"/>
    <property type="evidence" value="ECO:0007669"/>
    <property type="project" value="InterPro"/>
</dbReference>
<dbReference type="SUPFAM" id="SSF52540">
    <property type="entry name" value="P-loop containing nucleoside triphosphate hydrolases"/>
    <property type="match status" value="1"/>
</dbReference>
<evidence type="ECO:0000256" key="3">
    <source>
        <dbReference type="RuleBase" id="RU361155"/>
    </source>
</evidence>
<accession>A0AAP0RHC9</accession>